<sequence length="176" mass="19377">MQEKRVKVTIRYSASAGLRPFYLTVADKVKSYHSDVLLERKILPKVGDSGEQGAIFEVLVDGKVIVGKKKQCDKGDDEGKRRENLSGEVNFAGGRSISISMEKLEQELVKARKKRRPKDALRATSGGSDTINTIAVNGGVEGNQQQLEIDQRGQAMTDAVMRLEKLKAMSATNKKL</sequence>
<organism evidence="1 2">
    <name type="scientific">Skeletonema marinoi</name>
    <dbReference type="NCBI Taxonomy" id="267567"/>
    <lineage>
        <taxon>Eukaryota</taxon>
        <taxon>Sar</taxon>
        <taxon>Stramenopiles</taxon>
        <taxon>Ochrophyta</taxon>
        <taxon>Bacillariophyta</taxon>
        <taxon>Coscinodiscophyceae</taxon>
        <taxon>Thalassiosirophycidae</taxon>
        <taxon>Thalassiosirales</taxon>
        <taxon>Skeletonemataceae</taxon>
        <taxon>Skeletonema</taxon>
        <taxon>Skeletonema marinoi-dohrnii complex</taxon>
    </lineage>
</organism>
<evidence type="ECO:0000313" key="2">
    <source>
        <dbReference type="Proteomes" id="UP001224775"/>
    </source>
</evidence>
<dbReference type="Proteomes" id="UP001224775">
    <property type="component" value="Unassembled WGS sequence"/>
</dbReference>
<protein>
    <submittedName>
        <fullName evidence="1">Uncharacterized protein</fullName>
    </submittedName>
</protein>
<name>A0AAD8YCH8_9STRA</name>
<reference evidence="1" key="1">
    <citation type="submission" date="2023-06" db="EMBL/GenBank/DDBJ databases">
        <title>Survivors Of The Sea: Transcriptome response of Skeletonema marinoi to long-term dormancy.</title>
        <authorList>
            <person name="Pinder M.I.M."/>
            <person name="Kourtchenko O."/>
            <person name="Robertson E.K."/>
            <person name="Larsson T."/>
            <person name="Maumus F."/>
            <person name="Osuna-Cruz C.M."/>
            <person name="Vancaester E."/>
            <person name="Stenow R."/>
            <person name="Vandepoele K."/>
            <person name="Ploug H."/>
            <person name="Bruchert V."/>
            <person name="Godhe A."/>
            <person name="Topel M."/>
        </authorList>
    </citation>
    <scope>NUCLEOTIDE SEQUENCE</scope>
    <source>
        <strain evidence="1">R05AC</strain>
    </source>
</reference>
<accession>A0AAD8YCH8</accession>
<proteinExistence type="predicted"/>
<gene>
    <name evidence="1" type="ORF">QTG54_005320</name>
</gene>
<dbReference type="EMBL" id="JATAAI010000008">
    <property type="protein sequence ID" value="KAK1743723.1"/>
    <property type="molecule type" value="Genomic_DNA"/>
</dbReference>
<dbReference type="AlphaFoldDB" id="A0AAD8YCH8"/>
<comment type="caution">
    <text evidence="1">The sequence shown here is derived from an EMBL/GenBank/DDBJ whole genome shotgun (WGS) entry which is preliminary data.</text>
</comment>
<evidence type="ECO:0000313" key="1">
    <source>
        <dbReference type="EMBL" id="KAK1743723.1"/>
    </source>
</evidence>
<keyword evidence="2" id="KW-1185">Reference proteome</keyword>